<feature type="region of interest" description="Disordered" evidence="1">
    <location>
        <begin position="55"/>
        <end position="154"/>
    </location>
</feature>
<dbReference type="Gene3D" id="4.10.240.10">
    <property type="entry name" value="Zn(2)-C6 fungal-type DNA-binding domain"/>
    <property type="match status" value="1"/>
</dbReference>
<gene>
    <name evidence="3" type="ORF">LACBIDRAFT_311707</name>
</gene>
<feature type="compositionally biased region" description="Pro residues" evidence="1">
    <location>
        <begin position="78"/>
        <end position="92"/>
    </location>
</feature>
<dbReference type="AlphaFoldDB" id="B0CY34"/>
<evidence type="ECO:0000259" key="2">
    <source>
        <dbReference type="PROSITE" id="PS50048"/>
    </source>
</evidence>
<dbReference type="KEGG" id="lbc:LACBIDRAFT_311707"/>
<dbReference type="RefSeq" id="XP_001876639.1">
    <property type="nucleotide sequence ID" value="XM_001876604.1"/>
</dbReference>
<dbReference type="PROSITE" id="PS00463">
    <property type="entry name" value="ZN2_CY6_FUNGAL_1"/>
    <property type="match status" value="1"/>
</dbReference>
<dbReference type="Pfam" id="PF00172">
    <property type="entry name" value="Zn_clus"/>
    <property type="match status" value="1"/>
</dbReference>
<dbReference type="Proteomes" id="UP000001194">
    <property type="component" value="Unassembled WGS sequence"/>
</dbReference>
<dbReference type="GeneID" id="6072160"/>
<feature type="compositionally biased region" description="Polar residues" evidence="1">
    <location>
        <begin position="95"/>
        <end position="123"/>
    </location>
</feature>
<keyword evidence="4" id="KW-1185">Reference proteome</keyword>
<feature type="compositionally biased region" description="Polar residues" evidence="1">
    <location>
        <begin position="263"/>
        <end position="307"/>
    </location>
</feature>
<dbReference type="SUPFAM" id="SSF57701">
    <property type="entry name" value="Zn2/Cys6 DNA-binding domain"/>
    <property type="match status" value="1"/>
</dbReference>
<dbReference type="PROSITE" id="PS50048">
    <property type="entry name" value="ZN2_CY6_FUNGAL_2"/>
    <property type="match status" value="1"/>
</dbReference>
<dbReference type="GO" id="GO:0000981">
    <property type="term" value="F:DNA-binding transcription factor activity, RNA polymerase II-specific"/>
    <property type="evidence" value="ECO:0007669"/>
    <property type="project" value="InterPro"/>
</dbReference>
<feature type="compositionally biased region" description="Polar residues" evidence="1">
    <location>
        <begin position="200"/>
        <end position="214"/>
    </location>
</feature>
<feature type="region of interest" description="Disordered" evidence="1">
    <location>
        <begin position="183"/>
        <end position="315"/>
    </location>
</feature>
<dbReference type="CDD" id="cd00067">
    <property type="entry name" value="GAL4"/>
    <property type="match status" value="1"/>
</dbReference>
<name>B0CY34_LACBS</name>
<dbReference type="InterPro" id="IPR036864">
    <property type="entry name" value="Zn2-C6_fun-type_DNA-bd_sf"/>
</dbReference>
<dbReference type="OrthoDB" id="2260578at2759"/>
<dbReference type="SMART" id="SM00066">
    <property type="entry name" value="GAL4"/>
    <property type="match status" value="1"/>
</dbReference>
<organism evidence="4">
    <name type="scientific">Laccaria bicolor (strain S238N-H82 / ATCC MYA-4686)</name>
    <name type="common">Bicoloured deceiver</name>
    <name type="synonym">Laccaria laccata var. bicolor</name>
    <dbReference type="NCBI Taxonomy" id="486041"/>
    <lineage>
        <taxon>Eukaryota</taxon>
        <taxon>Fungi</taxon>
        <taxon>Dikarya</taxon>
        <taxon>Basidiomycota</taxon>
        <taxon>Agaricomycotina</taxon>
        <taxon>Agaricomycetes</taxon>
        <taxon>Agaricomycetidae</taxon>
        <taxon>Agaricales</taxon>
        <taxon>Agaricineae</taxon>
        <taxon>Hydnangiaceae</taxon>
        <taxon>Laccaria</taxon>
    </lineage>
</organism>
<dbReference type="EMBL" id="DS547094">
    <property type="protein sequence ID" value="EDR12375.1"/>
    <property type="molecule type" value="Genomic_DNA"/>
</dbReference>
<evidence type="ECO:0000313" key="3">
    <source>
        <dbReference type="EMBL" id="EDR12375.1"/>
    </source>
</evidence>
<feature type="compositionally biased region" description="Polar residues" evidence="1">
    <location>
        <begin position="222"/>
        <end position="232"/>
    </location>
</feature>
<feature type="compositionally biased region" description="Low complexity" evidence="1">
    <location>
        <begin position="188"/>
        <end position="199"/>
    </location>
</feature>
<dbReference type="HOGENOM" id="CLU_882975_0_0_1"/>
<feature type="compositionally biased region" description="Polar residues" evidence="1">
    <location>
        <begin position="132"/>
        <end position="145"/>
    </location>
</feature>
<feature type="domain" description="Zn(2)-C6 fungal-type" evidence="2">
    <location>
        <begin position="15"/>
        <end position="50"/>
    </location>
</feature>
<dbReference type="GO" id="GO:0008270">
    <property type="term" value="F:zinc ion binding"/>
    <property type="evidence" value="ECO:0007669"/>
    <property type="project" value="InterPro"/>
</dbReference>
<accession>B0CY34</accession>
<evidence type="ECO:0000256" key="1">
    <source>
        <dbReference type="SAM" id="MobiDB-lite"/>
    </source>
</evidence>
<dbReference type="InterPro" id="IPR001138">
    <property type="entry name" value="Zn2Cys6_DnaBD"/>
</dbReference>
<feature type="compositionally biased region" description="Low complexity" evidence="1">
    <location>
        <begin position="233"/>
        <end position="245"/>
    </location>
</feature>
<proteinExistence type="predicted"/>
<reference evidence="3 4" key="1">
    <citation type="journal article" date="2008" name="Nature">
        <title>The genome of Laccaria bicolor provides insights into mycorrhizal symbiosis.</title>
        <authorList>
            <person name="Martin F."/>
            <person name="Aerts A."/>
            <person name="Ahren D."/>
            <person name="Brun A."/>
            <person name="Danchin E.G.J."/>
            <person name="Duchaussoy F."/>
            <person name="Gibon J."/>
            <person name="Kohler A."/>
            <person name="Lindquist E."/>
            <person name="Pereda V."/>
            <person name="Salamov A."/>
            <person name="Shapiro H.J."/>
            <person name="Wuyts J."/>
            <person name="Blaudez D."/>
            <person name="Buee M."/>
            <person name="Brokstein P."/>
            <person name="Canbaeck B."/>
            <person name="Cohen D."/>
            <person name="Courty P.E."/>
            <person name="Coutinho P.M."/>
            <person name="Delaruelle C."/>
            <person name="Detter J.C."/>
            <person name="Deveau A."/>
            <person name="DiFazio S."/>
            <person name="Duplessis S."/>
            <person name="Fraissinet-Tachet L."/>
            <person name="Lucic E."/>
            <person name="Frey-Klett P."/>
            <person name="Fourrey C."/>
            <person name="Feussner I."/>
            <person name="Gay G."/>
            <person name="Grimwood J."/>
            <person name="Hoegger P.J."/>
            <person name="Jain P."/>
            <person name="Kilaru S."/>
            <person name="Labbe J."/>
            <person name="Lin Y.C."/>
            <person name="Legue V."/>
            <person name="Le Tacon F."/>
            <person name="Marmeisse R."/>
            <person name="Melayah D."/>
            <person name="Montanini B."/>
            <person name="Muratet M."/>
            <person name="Nehls U."/>
            <person name="Niculita-Hirzel H."/>
            <person name="Oudot-Le Secq M.P."/>
            <person name="Peter M."/>
            <person name="Quesneville H."/>
            <person name="Rajashekar B."/>
            <person name="Reich M."/>
            <person name="Rouhier N."/>
            <person name="Schmutz J."/>
            <person name="Yin T."/>
            <person name="Chalot M."/>
            <person name="Henrissat B."/>
            <person name="Kuees U."/>
            <person name="Lucas S."/>
            <person name="Van de Peer Y."/>
            <person name="Podila G.K."/>
            <person name="Polle A."/>
            <person name="Pukkila P.J."/>
            <person name="Richardson P.M."/>
            <person name="Rouze P."/>
            <person name="Sanders I.R."/>
            <person name="Stajich J.E."/>
            <person name="Tunlid A."/>
            <person name="Tuskan G."/>
            <person name="Grigoriev I.V."/>
        </authorList>
    </citation>
    <scope>NUCLEOTIDE SEQUENCE [LARGE SCALE GENOMIC DNA]</scope>
    <source>
        <strain evidence="4">S238N-H82 / ATCC MYA-4686</strain>
    </source>
</reference>
<evidence type="ECO:0000313" key="4">
    <source>
        <dbReference type="Proteomes" id="UP000001194"/>
    </source>
</evidence>
<protein>
    <submittedName>
        <fullName evidence="3">Predicted protein</fullName>
    </submittedName>
</protein>
<dbReference type="InParanoid" id="B0CY34"/>
<sequence>MNSNTKGLKKRVSIACVKCRDRKVKCIPVPDEEPPRRCTRCKEKNQPCQYMTVTAQSEQRGSLPPPAQTDCYPYYESSPPPATPVYPLPPPLADSNYSYPQQPFSNQPYSTSAYQNSNNQNAPHVSLPPPSNMSAYQNTNNQTAPSVGFPPPSNMSPAFQAAGYQNAPSVAAHMSSAFQTTNHQNATPMSFSPPSNMSSAYHNANNQNAPSVSFSPPAHMSSAFQTANHQNAPSVSFSPPSNMSSGHQAFSHGPPRQAVPYGQPSSPIRSRQDASGNYGTHGYTDSTYHQAQSTHQMPPNGQQSYYNHEWRQGNN</sequence>